<evidence type="ECO:0000256" key="6">
    <source>
        <dbReference type="ARBA" id="ARBA00023125"/>
    </source>
</evidence>
<dbReference type="RefSeq" id="WP_138210569.1">
    <property type="nucleotide sequence ID" value="NZ_CBCRUQ010000003.1"/>
</dbReference>
<evidence type="ECO:0000256" key="2">
    <source>
        <dbReference type="ARBA" id="ARBA00022603"/>
    </source>
</evidence>
<evidence type="ECO:0000256" key="1">
    <source>
        <dbReference type="ARBA" id="ARBA00011900"/>
    </source>
</evidence>
<dbReference type="InterPro" id="IPR011639">
    <property type="entry name" value="MethylTrfase_TaqI-like_dom"/>
</dbReference>
<evidence type="ECO:0000256" key="7">
    <source>
        <dbReference type="ARBA" id="ARBA00047942"/>
    </source>
</evidence>
<dbReference type="Proteomes" id="UP000308489">
    <property type="component" value="Chromosome 1"/>
</dbReference>
<dbReference type="GO" id="GO:0032259">
    <property type="term" value="P:methylation"/>
    <property type="evidence" value="ECO:0007669"/>
    <property type="project" value="UniProtKB-KW"/>
</dbReference>
<dbReference type="EC" id="2.1.1.72" evidence="1"/>
<keyword evidence="5" id="KW-0680">Restriction system</keyword>
<evidence type="ECO:0000313" key="11">
    <source>
        <dbReference type="Proteomes" id="UP000308489"/>
    </source>
</evidence>
<dbReference type="PANTHER" id="PTHR33841:SF6">
    <property type="entry name" value="TYPE II METHYLTRANSFERASE M.HINDII"/>
    <property type="match status" value="1"/>
</dbReference>
<dbReference type="InterPro" id="IPR025931">
    <property type="entry name" value="TaqI_C"/>
</dbReference>
<dbReference type="REBASE" id="314267">
    <property type="entry name" value="M.Hhi503I"/>
</dbReference>
<dbReference type="GO" id="GO:0003677">
    <property type="term" value="F:DNA binding"/>
    <property type="evidence" value="ECO:0007669"/>
    <property type="project" value="UniProtKB-KW"/>
</dbReference>
<name>A0A4U9RPH0_HATHI</name>
<dbReference type="Pfam" id="PF12950">
    <property type="entry name" value="TaqI_C"/>
    <property type="match status" value="1"/>
</dbReference>
<dbReference type="KEGG" id="hhw:NCTC503_01986"/>
<keyword evidence="4" id="KW-0949">S-adenosyl-L-methionine</keyword>
<evidence type="ECO:0000259" key="8">
    <source>
        <dbReference type="Pfam" id="PF07669"/>
    </source>
</evidence>
<feature type="domain" description="Type II methyltransferase M.TaqI-like" evidence="8">
    <location>
        <begin position="140"/>
        <end position="276"/>
    </location>
</feature>
<dbReference type="PRINTS" id="PR00507">
    <property type="entry name" value="N12N6MTFRASE"/>
</dbReference>
<keyword evidence="11" id="KW-1185">Reference proteome</keyword>
<comment type="catalytic activity">
    <reaction evidence="7">
        <text>a 2'-deoxyadenosine in DNA + S-adenosyl-L-methionine = an N(6)-methyl-2'-deoxyadenosine in DNA + S-adenosyl-L-homocysteine + H(+)</text>
        <dbReference type="Rhea" id="RHEA:15197"/>
        <dbReference type="Rhea" id="RHEA-COMP:12418"/>
        <dbReference type="Rhea" id="RHEA-COMP:12419"/>
        <dbReference type="ChEBI" id="CHEBI:15378"/>
        <dbReference type="ChEBI" id="CHEBI:57856"/>
        <dbReference type="ChEBI" id="CHEBI:59789"/>
        <dbReference type="ChEBI" id="CHEBI:90615"/>
        <dbReference type="ChEBI" id="CHEBI:90616"/>
        <dbReference type="EC" id="2.1.1.72"/>
    </reaction>
</comment>
<sequence length="580" mass="68560">MNDTTYDDFKKVINDFYSSILIEGKNNFSTFNRTYKGILKGRYKNLGEMYNEILQEKKNKGVVYTPEYIAIYIIKNTIKEKSVIENPFLKICDPSCGTGNILIPTFKYLYNIYINNLEYINKKHNLNLNDSNVRVHILKNNIYGYDVDTIALKILIIELFLNSGIISTNFMEKDFLIEIKERKYDVFIGNPPYVGHKNVGRDYFQKVKEKFSDIYNSKADLSYCFIKEEIENLKEDGKLGVIISRYFIEAASAEGFRKYLKDNSNLYKIVDYYGMRPFKNVGVDPAIIFLNKRSEQGKIQVIKAKEVNKEDILNILREEEKYCKKFFIEQKKLNLSPWTIVSYDEQKILDKIISKGTEVLEGIAKSYQGIITGCDKAFVVDEDYINKNNLERDIIKPWIKSSDINKGFINLPNKYLIYSNNIISEETYLNTIRHIGKYKNILERRRECLKGYRKWYELQWGRNKEVFQEKKIVFPYKSKNNRFSIDEGSFFSADVYALRLINDDEYSYSFLVNLLNSPIYEFYFKSFAKKLGGELYEYYPNTVMKLLIPKKEIHSYSYEELIKYYDITLEEEKIISTWIK</sequence>
<dbReference type="InterPro" id="IPR029063">
    <property type="entry name" value="SAM-dependent_MTases_sf"/>
</dbReference>
<evidence type="ECO:0000256" key="4">
    <source>
        <dbReference type="ARBA" id="ARBA00022691"/>
    </source>
</evidence>
<evidence type="ECO:0000256" key="3">
    <source>
        <dbReference type="ARBA" id="ARBA00022679"/>
    </source>
</evidence>
<dbReference type="PANTHER" id="PTHR33841">
    <property type="entry name" value="DNA METHYLTRANSFERASE YEEA-RELATED"/>
    <property type="match status" value="1"/>
</dbReference>
<dbReference type="GO" id="GO:0009007">
    <property type="term" value="F:site-specific DNA-methyltransferase (adenine-specific) activity"/>
    <property type="evidence" value="ECO:0007669"/>
    <property type="project" value="UniProtKB-EC"/>
</dbReference>
<dbReference type="Pfam" id="PF07669">
    <property type="entry name" value="Eco57I"/>
    <property type="match status" value="1"/>
</dbReference>
<evidence type="ECO:0000313" key="10">
    <source>
        <dbReference type="EMBL" id="VTQ92663.1"/>
    </source>
</evidence>
<keyword evidence="3 10" id="KW-0808">Transferase</keyword>
<keyword evidence="6" id="KW-0238">DNA-binding</keyword>
<protein>
    <recommendedName>
        <fullName evidence="1">site-specific DNA-methyltransferase (adenine-specific)</fullName>
        <ecNumber evidence="1">2.1.1.72</ecNumber>
    </recommendedName>
</protein>
<dbReference type="AlphaFoldDB" id="A0A4U9RPH0"/>
<proteinExistence type="predicted"/>
<reference evidence="10 11" key="1">
    <citation type="submission" date="2019-05" db="EMBL/GenBank/DDBJ databases">
        <authorList>
            <consortium name="Pathogen Informatics"/>
        </authorList>
    </citation>
    <scope>NUCLEOTIDE SEQUENCE [LARGE SCALE GENOMIC DNA]</scope>
    <source>
        <strain evidence="10 11">NCTC503</strain>
    </source>
</reference>
<dbReference type="GO" id="GO:0009307">
    <property type="term" value="P:DNA restriction-modification system"/>
    <property type="evidence" value="ECO:0007669"/>
    <property type="project" value="UniProtKB-KW"/>
</dbReference>
<dbReference type="InterPro" id="IPR050953">
    <property type="entry name" value="N4_N6_ade-DNA_methylase"/>
</dbReference>
<dbReference type="EMBL" id="LR590481">
    <property type="protein sequence ID" value="VTQ92663.1"/>
    <property type="molecule type" value="Genomic_DNA"/>
</dbReference>
<gene>
    <name evidence="10" type="primary">vspIM</name>
    <name evidence="10" type="ORF">NCTC503_01986</name>
</gene>
<feature type="domain" description="TaqI-like C-terminal specificity" evidence="9">
    <location>
        <begin position="397"/>
        <end position="544"/>
    </location>
</feature>
<keyword evidence="2 10" id="KW-0489">Methyltransferase</keyword>
<dbReference type="Gene3D" id="3.40.50.150">
    <property type="entry name" value="Vaccinia Virus protein VP39"/>
    <property type="match status" value="1"/>
</dbReference>
<evidence type="ECO:0000256" key="5">
    <source>
        <dbReference type="ARBA" id="ARBA00022747"/>
    </source>
</evidence>
<dbReference type="OrthoDB" id="9815272at2"/>
<dbReference type="SUPFAM" id="SSF53335">
    <property type="entry name" value="S-adenosyl-L-methionine-dependent methyltransferases"/>
    <property type="match status" value="1"/>
</dbReference>
<evidence type="ECO:0000259" key="9">
    <source>
        <dbReference type="Pfam" id="PF12950"/>
    </source>
</evidence>
<organism evidence="10 11">
    <name type="scientific">Hathewaya histolytica</name>
    <name type="common">Clostridium histolyticum</name>
    <dbReference type="NCBI Taxonomy" id="1498"/>
    <lineage>
        <taxon>Bacteria</taxon>
        <taxon>Bacillati</taxon>
        <taxon>Bacillota</taxon>
        <taxon>Clostridia</taxon>
        <taxon>Eubacteriales</taxon>
        <taxon>Clostridiaceae</taxon>
        <taxon>Hathewaya</taxon>
    </lineage>
</organism>
<accession>A0A4U9RPH0</accession>